<comment type="caution">
    <text evidence="6">The sequence shown here is derived from an EMBL/GenBank/DDBJ whole genome shotgun (WGS) entry which is preliminary data.</text>
</comment>
<evidence type="ECO:0000256" key="2">
    <source>
        <dbReference type="ARBA" id="ARBA00022692"/>
    </source>
</evidence>
<protein>
    <recommendedName>
        <fullName evidence="5">Armadillo-like helical domain-containing protein</fullName>
    </recommendedName>
</protein>
<dbReference type="SMART" id="SM01158">
    <property type="entry name" value="DUF1741"/>
    <property type="match status" value="1"/>
</dbReference>
<dbReference type="PANTHER" id="PTHR13608">
    <property type="entry name" value="ARMADILLO-LIKE HELICAL DOMAIN-CONTAINING PROTEIN 3"/>
    <property type="match status" value="1"/>
</dbReference>
<dbReference type="InterPro" id="IPR013636">
    <property type="entry name" value="ARMH3_C"/>
</dbReference>
<evidence type="ECO:0000256" key="3">
    <source>
        <dbReference type="ARBA" id="ARBA00022989"/>
    </source>
</evidence>
<organism evidence="6 7">
    <name type="scientific">Schizophyllum amplum</name>
    <dbReference type="NCBI Taxonomy" id="97359"/>
    <lineage>
        <taxon>Eukaryota</taxon>
        <taxon>Fungi</taxon>
        <taxon>Dikarya</taxon>
        <taxon>Basidiomycota</taxon>
        <taxon>Agaricomycotina</taxon>
        <taxon>Agaricomycetes</taxon>
        <taxon>Agaricomycetidae</taxon>
        <taxon>Agaricales</taxon>
        <taxon>Schizophyllaceae</taxon>
        <taxon>Schizophyllum</taxon>
    </lineage>
</organism>
<feature type="domain" description="Armadillo-like helical" evidence="5">
    <location>
        <begin position="310"/>
        <end position="502"/>
    </location>
</feature>
<dbReference type="Pfam" id="PF08427">
    <property type="entry name" value="ARMH3_C"/>
    <property type="match status" value="1"/>
</dbReference>
<evidence type="ECO:0000256" key="4">
    <source>
        <dbReference type="ARBA" id="ARBA00023136"/>
    </source>
</evidence>
<dbReference type="GO" id="GO:0005829">
    <property type="term" value="C:cytosol"/>
    <property type="evidence" value="ECO:0007669"/>
    <property type="project" value="TreeGrafter"/>
</dbReference>
<dbReference type="PANTHER" id="PTHR13608:SF3">
    <property type="entry name" value="ARMADILLO-LIKE HELICAL DOMAIN-CONTAINING PROTEIN 3"/>
    <property type="match status" value="1"/>
</dbReference>
<dbReference type="AlphaFoldDB" id="A0A550CMS2"/>
<sequence>MAASLSSKFASTYLKLLQGQSREAISPKEDHDTFYSNLLILNVDRAGLEAELRRLPKEVCLGALKAFVTCIDVLLSSEHVPASIRHQALQVALTFMCGISQLSPGAYFLRRDLFPAIATIITSPDTEQYAFEAALLLAVLANYHKSDAATLNPYIQTYQSLSEDDTTLTISNSFESMLASWRPDRVFATKPVDVPRELFKDQPIEGSVILLPVFEFLRLNLSFSMCSCRYPTRRIGENQQNKPLLLTALSFASYALTHATTIATIRSLAYANLTMNVLLNIAENEKAVRALCELCSIPIRLCRQRQPLLPTPKTDQPPLCALLDCCVLWLRHNLHKRIDAHMYRMCVWICHRVVWNLQSWRTRLDYHWPELWSATLGLLTFLLYCTSQEPHPLPCTQTLFFLFLALSSSERFLPTPEALHAFIYELVRATESLKKQAALLQNLAVPSHLAATNRRRSLSAELSAAEKLARILNCIQEGRARSATQALKIVAREVDADGLHGMDGVADMEPARRSEDVLGFGRIACLDGMVLMS</sequence>
<keyword evidence="2" id="KW-0812">Transmembrane</keyword>
<comment type="subcellular location">
    <subcellularLocation>
        <location evidence="1">Membrane</location>
    </subcellularLocation>
</comment>
<dbReference type="EMBL" id="VDMD01000004">
    <property type="protein sequence ID" value="TRM66096.1"/>
    <property type="molecule type" value="Genomic_DNA"/>
</dbReference>
<keyword evidence="4" id="KW-0472">Membrane</keyword>
<reference evidence="6 7" key="1">
    <citation type="journal article" date="2019" name="New Phytol.">
        <title>Comparative genomics reveals unique wood-decay strategies and fruiting body development in the Schizophyllaceae.</title>
        <authorList>
            <person name="Almasi E."/>
            <person name="Sahu N."/>
            <person name="Krizsan K."/>
            <person name="Balint B."/>
            <person name="Kovacs G.M."/>
            <person name="Kiss B."/>
            <person name="Cseklye J."/>
            <person name="Drula E."/>
            <person name="Henrissat B."/>
            <person name="Nagy I."/>
            <person name="Chovatia M."/>
            <person name="Adam C."/>
            <person name="LaButti K."/>
            <person name="Lipzen A."/>
            <person name="Riley R."/>
            <person name="Grigoriev I.V."/>
            <person name="Nagy L.G."/>
        </authorList>
    </citation>
    <scope>NUCLEOTIDE SEQUENCE [LARGE SCALE GENOMIC DNA]</scope>
    <source>
        <strain evidence="6 7">NL-1724</strain>
    </source>
</reference>
<proteinExistence type="predicted"/>
<evidence type="ECO:0000256" key="1">
    <source>
        <dbReference type="ARBA" id="ARBA00004370"/>
    </source>
</evidence>
<dbReference type="Proteomes" id="UP000320762">
    <property type="component" value="Unassembled WGS sequence"/>
</dbReference>
<evidence type="ECO:0000259" key="5">
    <source>
        <dbReference type="SMART" id="SM01158"/>
    </source>
</evidence>
<gene>
    <name evidence="6" type="ORF">BD626DRAFT_486713</name>
</gene>
<evidence type="ECO:0000313" key="7">
    <source>
        <dbReference type="Proteomes" id="UP000320762"/>
    </source>
</evidence>
<dbReference type="GO" id="GO:0016020">
    <property type="term" value="C:membrane"/>
    <property type="evidence" value="ECO:0007669"/>
    <property type="project" value="UniProtKB-SubCell"/>
</dbReference>
<name>A0A550CMS2_9AGAR</name>
<accession>A0A550CMS2</accession>
<dbReference type="InterPro" id="IPR039868">
    <property type="entry name" value="ARMD3-like"/>
</dbReference>
<dbReference type="OrthoDB" id="2012278at2759"/>
<keyword evidence="7" id="KW-1185">Reference proteome</keyword>
<keyword evidence="3" id="KW-1133">Transmembrane helix</keyword>
<evidence type="ECO:0000313" key="6">
    <source>
        <dbReference type="EMBL" id="TRM66096.1"/>
    </source>
</evidence>